<dbReference type="AlphaFoldDB" id="A0A9E7R1S3"/>
<dbReference type="EMBL" id="CP104003">
    <property type="protein sequence ID" value="UWM54119.1"/>
    <property type="molecule type" value="Genomic_DNA"/>
</dbReference>
<gene>
    <name evidence="1" type="ORF">N0B31_18630</name>
</gene>
<name>A0A9E7R1S3_9EURY</name>
<dbReference type="Proteomes" id="UP001057580">
    <property type="component" value="Chromosome"/>
</dbReference>
<sequence length="46" mass="5016">MKESEAMVGIRCDSCPFSGVIFQELEEDDCPECDGSLQETSVLASE</sequence>
<evidence type="ECO:0000313" key="2">
    <source>
        <dbReference type="Proteomes" id="UP001057580"/>
    </source>
</evidence>
<protein>
    <submittedName>
        <fullName evidence="1">Uncharacterized protein</fullName>
    </submittedName>
</protein>
<keyword evidence="2" id="KW-1185">Reference proteome</keyword>
<accession>A0A9E7R1S3</accession>
<evidence type="ECO:0000313" key="1">
    <source>
        <dbReference type="EMBL" id="UWM54119.1"/>
    </source>
</evidence>
<organism evidence="1 2">
    <name type="scientific">Salinirubellus salinus</name>
    <dbReference type="NCBI Taxonomy" id="1364945"/>
    <lineage>
        <taxon>Archaea</taxon>
        <taxon>Methanobacteriati</taxon>
        <taxon>Methanobacteriota</taxon>
        <taxon>Stenosarchaea group</taxon>
        <taxon>Halobacteria</taxon>
        <taxon>Halobacteriales</taxon>
        <taxon>Natronomonadaceae</taxon>
        <taxon>Salinirubellus</taxon>
    </lineage>
</organism>
<dbReference type="GeneID" id="74944482"/>
<reference evidence="1" key="1">
    <citation type="submission" date="2022-09" db="EMBL/GenBank/DDBJ databases">
        <title>Diverse halophilic archaea isolated from saline environments.</title>
        <authorList>
            <person name="Cui H.-L."/>
        </authorList>
    </citation>
    <scope>NUCLEOTIDE SEQUENCE</scope>
    <source>
        <strain evidence="1">ZS-35-S2</strain>
    </source>
</reference>
<dbReference type="KEGG" id="ssai:N0B31_18630"/>
<dbReference type="RefSeq" id="WP_260593113.1">
    <property type="nucleotide sequence ID" value="NZ_CP104003.1"/>
</dbReference>
<proteinExistence type="predicted"/>